<dbReference type="EMBL" id="JAGTJQ010000014">
    <property type="protein sequence ID" value="KAH7012738.1"/>
    <property type="molecule type" value="Genomic_DNA"/>
</dbReference>
<gene>
    <name evidence="3" type="ORF">B0I36DRAFT_369851</name>
</gene>
<dbReference type="Gene3D" id="2.30.60.10">
    <property type="entry name" value="Cyanovirin-N"/>
    <property type="match status" value="1"/>
</dbReference>
<dbReference type="AlphaFoldDB" id="A0A9P8XRP8"/>
<keyword evidence="1" id="KW-0732">Signal</keyword>
<dbReference type="SUPFAM" id="SSF51322">
    <property type="entry name" value="Cyanovirin-N"/>
    <property type="match status" value="1"/>
</dbReference>
<dbReference type="Proteomes" id="UP000756346">
    <property type="component" value="Unassembled WGS sequence"/>
</dbReference>
<proteinExistence type="predicted"/>
<dbReference type="InterPro" id="IPR011058">
    <property type="entry name" value="Cyanovirin-N"/>
</dbReference>
<accession>A0A9P8XRP8</accession>
<keyword evidence="4" id="KW-1185">Reference proteome</keyword>
<dbReference type="RefSeq" id="XP_046005003.1">
    <property type="nucleotide sequence ID" value="XM_046159835.1"/>
</dbReference>
<evidence type="ECO:0000259" key="2">
    <source>
        <dbReference type="Pfam" id="PF08881"/>
    </source>
</evidence>
<evidence type="ECO:0000313" key="3">
    <source>
        <dbReference type="EMBL" id="KAH7012738.1"/>
    </source>
</evidence>
<feature type="chain" id="PRO_5040449377" description="Cyanovirin-N domain-containing protein" evidence="1">
    <location>
        <begin position="19"/>
        <end position="141"/>
    </location>
</feature>
<reference evidence="3" key="1">
    <citation type="journal article" date="2021" name="Nat. Commun.">
        <title>Genetic determinants of endophytism in the Arabidopsis root mycobiome.</title>
        <authorList>
            <person name="Mesny F."/>
            <person name="Miyauchi S."/>
            <person name="Thiergart T."/>
            <person name="Pickel B."/>
            <person name="Atanasova L."/>
            <person name="Karlsson M."/>
            <person name="Huettel B."/>
            <person name="Barry K.W."/>
            <person name="Haridas S."/>
            <person name="Chen C."/>
            <person name="Bauer D."/>
            <person name="Andreopoulos W."/>
            <person name="Pangilinan J."/>
            <person name="LaButti K."/>
            <person name="Riley R."/>
            <person name="Lipzen A."/>
            <person name="Clum A."/>
            <person name="Drula E."/>
            <person name="Henrissat B."/>
            <person name="Kohler A."/>
            <person name="Grigoriev I.V."/>
            <person name="Martin F.M."/>
            <person name="Hacquard S."/>
        </authorList>
    </citation>
    <scope>NUCLEOTIDE SEQUENCE</scope>
    <source>
        <strain evidence="3">MPI-CAGE-CH-0230</strain>
    </source>
</reference>
<sequence length="141" mass="14754">MIATYATLLTITVALVGASPMALTQGEIAQDKRQMYKFCDDDAWKVEHGTILSGTCRADDGLIRPESIDLNQCLGNANGKLVHLPGGGYANSCDTSPGAHHFSSGTTVCTYCTAGDGSSSETCIAIDDFASVNDGRLTCRG</sequence>
<dbReference type="OrthoDB" id="2947935at2759"/>
<feature type="domain" description="Cyanovirin-N" evidence="2">
    <location>
        <begin position="45"/>
        <end position="138"/>
    </location>
</feature>
<dbReference type="Pfam" id="PF08881">
    <property type="entry name" value="CVNH"/>
    <property type="match status" value="1"/>
</dbReference>
<evidence type="ECO:0000256" key="1">
    <source>
        <dbReference type="SAM" id="SignalP"/>
    </source>
</evidence>
<dbReference type="InterPro" id="IPR036673">
    <property type="entry name" value="Cyanovirin-N_sf"/>
</dbReference>
<comment type="caution">
    <text evidence="3">The sequence shown here is derived from an EMBL/GenBank/DDBJ whole genome shotgun (WGS) entry which is preliminary data.</text>
</comment>
<organism evidence="3 4">
    <name type="scientific">Microdochium trichocladiopsis</name>
    <dbReference type="NCBI Taxonomy" id="1682393"/>
    <lineage>
        <taxon>Eukaryota</taxon>
        <taxon>Fungi</taxon>
        <taxon>Dikarya</taxon>
        <taxon>Ascomycota</taxon>
        <taxon>Pezizomycotina</taxon>
        <taxon>Sordariomycetes</taxon>
        <taxon>Xylariomycetidae</taxon>
        <taxon>Xylariales</taxon>
        <taxon>Microdochiaceae</taxon>
        <taxon>Microdochium</taxon>
    </lineage>
</organism>
<dbReference type="GeneID" id="70189381"/>
<protein>
    <recommendedName>
        <fullName evidence="2">Cyanovirin-N domain-containing protein</fullName>
    </recommendedName>
</protein>
<name>A0A9P8XRP8_9PEZI</name>
<evidence type="ECO:0000313" key="4">
    <source>
        <dbReference type="Proteomes" id="UP000756346"/>
    </source>
</evidence>
<feature type="signal peptide" evidence="1">
    <location>
        <begin position="1"/>
        <end position="18"/>
    </location>
</feature>